<evidence type="ECO:0000256" key="5">
    <source>
        <dbReference type="ARBA" id="ARBA00022737"/>
    </source>
</evidence>
<gene>
    <name evidence="15" type="ORF">HDA45_006310</name>
</gene>
<dbReference type="FunFam" id="3.10.580.10:FF:000002">
    <property type="entry name" value="Magnesium/cobalt efflux protein CorC"/>
    <property type="match status" value="1"/>
</dbReference>
<dbReference type="Pfam" id="PF00571">
    <property type="entry name" value="CBS"/>
    <property type="match status" value="2"/>
</dbReference>
<dbReference type="SUPFAM" id="SSF56176">
    <property type="entry name" value="FAD-binding/transporter-associated domain-like"/>
    <property type="match status" value="1"/>
</dbReference>
<evidence type="ECO:0000256" key="4">
    <source>
        <dbReference type="ARBA" id="ARBA00022692"/>
    </source>
</evidence>
<accession>A0A841BBJ4</accession>
<dbReference type="PANTHER" id="PTHR22777:SF32">
    <property type="entry name" value="UPF0053 INNER MEMBRANE PROTEIN YFJD"/>
    <property type="match status" value="1"/>
</dbReference>
<dbReference type="PROSITE" id="PS51846">
    <property type="entry name" value="CNNM"/>
    <property type="match status" value="1"/>
</dbReference>
<dbReference type="PANTHER" id="PTHR22777">
    <property type="entry name" value="HEMOLYSIN-RELATED"/>
    <property type="match status" value="1"/>
</dbReference>
<dbReference type="AlphaFoldDB" id="A0A841BBJ4"/>
<feature type="domain" description="CNNM transmembrane" evidence="14">
    <location>
        <begin position="1"/>
        <end position="187"/>
    </location>
</feature>
<dbReference type="RefSeq" id="WP_184901492.1">
    <property type="nucleotide sequence ID" value="NZ_JACHMX010000001.1"/>
</dbReference>
<keyword evidence="16" id="KW-1185">Reference proteome</keyword>
<evidence type="ECO:0000256" key="7">
    <source>
        <dbReference type="ARBA" id="ARBA00023122"/>
    </source>
</evidence>
<keyword evidence="5" id="KW-0677">Repeat</keyword>
<dbReference type="CDD" id="cd04590">
    <property type="entry name" value="CBS_pair_CorC_HlyC_assoc"/>
    <property type="match status" value="1"/>
</dbReference>
<keyword evidence="8 10" id="KW-0472">Membrane</keyword>
<organism evidence="15 16">
    <name type="scientific">Amycolatopsis umgeniensis</name>
    <dbReference type="NCBI Taxonomy" id="336628"/>
    <lineage>
        <taxon>Bacteria</taxon>
        <taxon>Bacillati</taxon>
        <taxon>Actinomycetota</taxon>
        <taxon>Actinomycetes</taxon>
        <taxon>Pseudonocardiales</taxon>
        <taxon>Pseudonocardiaceae</taxon>
        <taxon>Amycolatopsis</taxon>
    </lineage>
</organism>
<dbReference type="Pfam" id="PF03471">
    <property type="entry name" value="CorC_HlyC"/>
    <property type="match status" value="1"/>
</dbReference>
<feature type="domain" description="CBS" evidence="13">
    <location>
        <begin position="206"/>
        <end position="266"/>
    </location>
</feature>
<evidence type="ECO:0000313" key="15">
    <source>
        <dbReference type="EMBL" id="MBB5856223.1"/>
    </source>
</evidence>
<dbReference type="InterPro" id="IPR046342">
    <property type="entry name" value="CBS_dom_sf"/>
</dbReference>
<dbReference type="Proteomes" id="UP000580861">
    <property type="component" value="Unassembled WGS sequence"/>
</dbReference>
<dbReference type="InterPro" id="IPR002550">
    <property type="entry name" value="CNNM"/>
</dbReference>
<dbReference type="InterPro" id="IPR005170">
    <property type="entry name" value="Transptr-assoc_dom"/>
</dbReference>
<dbReference type="InterPro" id="IPR000644">
    <property type="entry name" value="CBS_dom"/>
</dbReference>
<keyword evidence="7 9" id="KW-0129">CBS domain</keyword>
<dbReference type="GO" id="GO:0005886">
    <property type="term" value="C:plasma membrane"/>
    <property type="evidence" value="ECO:0007669"/>
    <property type="project" value="UniProtKB-SubCell"/>
</dbReference>
<evidence type="ECO:0000259" key="14">
    <source>
        <dbReference type="PROSITE" id="PS51846"/>
    </source>
</evidence>
<dbReference type="InterPro" id="IPR036318">
    <property type="entry name" value="FAD-bd_PCMH-like_sf"/>
</dbReference>
<comment type="caution">
    <text evidence="15">The sequence shown here is derived from an EMBL/GenBank/DDBJ whole genome shotgun (WGS) entry which is preliminary data.</text>
</comment>
<evidence type="ECO:0000256" key="1">
    <source>
        <dbReference type="ARBA" id="ARBA00004651"/>
    </source>
</evidence>
<evidence type="ECO:0000256" key="2">
    <source>
        <dbReference type="ARBA" id="ARBA00006337"/>
    </source>
</evidence>
<feature type="region of interest" description="Disordered" evidence="11">
    <location>
        <begin position="421"/>
        <end position="450"/>
    </location>
</feature>
<comment type="subcellular location">
    <subcellularLocation>
        <location evidence="1">Cell membrane</location>
        <topology evidence="1">Multi-pass membrane protein</topology>
    </subcellularLocation>
</comment>
<evidence type="ECO:0000256" key="8">
    <source>
        <dbReference type="ARBA" id="ARBA00023136"/>
    </source>
</evidence>
<protein>
    <submittedName>
        <fullName evidence="15">CBS domain containing-hemolysin-like protein</fullName>
    </submittedName>
</protein>
<dbReference type="SMART" id="SM01091">
    <property type="entry name" value="CorC_HlyC"/>
    <property type="match status" value="1"/>
</dbReference>
<evidence type="ECO:0000256" key="9">
    <source>
        <dbReference type="PROSITE-ProRule" id="PRU00703"/>
    </source>
</evidence>
<dbReference type="SUPFAM" id="SSF54631">
    <property type="entry name" value="CBS-domain pair"/>
    <property type="match status" value="1"/>
</dbReference>
<evidence type="ECO:0000259" key="13">
    <source>
        <dbReference type="PROSITE" id="PS51371"/>
    </source>
</evidence>
<dbReference type="InterPro" id="IPR016169">
    <property type="entry name" value="FAD-bd_PCMH_sub2"/>
</dbReference>
<dbReference type="Gene3D" id="3.30.465.10">
    <property type="match status" value="1"/>
</dbReference>
<keyword evidence="4 10" id="KW-0812">Transmembrane</keyword>
<proteinExistence type="inferred from homology"/>
<dbReference type="PROSITE" id="PS51371">
    <property type="entry name" value="CBS"/>
    <property type="match status" value="2"/>
</dbReference>
<evidence type="ECO:0000256" key="10">
    <source>
        <dbReference type="PROSITE-ProRule" id="PRU01193"/>
    </source>
</evidence>
<evidence type="ECO:0000256" key="11">
    <source>
        <dbReference type="SAM" id="MobiDB-lite"/>
    </source>
</evidence>
<dbReference type="InterPro" id="IPR044751">
    <property type="entry name" value="Ion_transp-like_CBS"/>
</dbReference>
<keyword evidence="3" id="KW-1003">Cell membrane</keyword>
<evidence type="ECO:0000256" key="6">
    <source>
        <dbReference type="ARBA" id="ARBA00022989"/>
    </source>
</evidence>
<evidence type="ECO:0000313" key="16">
    <source>
        <dbReference type="Proteomes" id="UP000580861"/>
    </source>
</evidence>
<sequence>MGSPTALLVIAIALILLAGVFAAADAAVSTVSKARADGLVRLGRPGARQLALVIAERRRHINLILLLRMTCELTATVLVTVDILGWIEPLWLAIVVAAGVMVVVSYVLIGVGPRTLGRQHPYRIGLVVAGPVRVLGSILGPLSRLLIVLGNAITPGRGFREGPFTSEVELRELVDLAQERGVVEESEREMIHSVFELGDTVAREVMVPRTEIVWIEHDKTVRQALALALRTGFTRLPVIGESVDDIVGVVNIKDLMPAYMAEGGPQRVVEELMNPASFVPDSKRLDDLLKEMQVSHNHMAIAVDEYGGTAGLLTIEDILEEIVGEITDESDTDERPEVEELDSGAVRVSSRLSIDDLGELFGIDLEDHDVETVGGLLAERLGRVPLPGAEAEVAGLRLFAEGGKDRRGRMRITTVVVHPADAEAVNDAAQGRRRTRIPQPDESDRSVEHA</sequence>
<evidence type="ECO:0000256" key="3">
    <source>
        <dbReference type="ARBA" id="ARBA00022475"/>
    </source>
</evidence>
<dbReference type="GO" id="GO:0050660">
    <property type="term" value="F:flavin adenine dinucleotide binding"/>
    <property type="evidence" value="ECO:0007669"/>
    <property type="project" value="InterPro"/>
</dbReference>
<name>A0A841BBJ4_9PSEU</name>
<evidence type="ECO:0000256" key="12">
    <source>
        <dbReference type="SAM" id="Phobius"/>
    </source>
</evidence>
<reference evidence="15 16" key="1">
    <citation type="submission" date="2020-08" db="EMBL/GenBank/DDBJ databases">
        <title>Sequencing the genomes of 1000 actinobacteria strains.</title>
        <authorList>
            <person name="Klenk H.-P."/>
        </authorList>
    </citation>
    <scope>NUCLEOTIDE SEQUENCE [LARGE SCALE GENOMIC DNA]</scope>
    <source>
        <strain evidence="15 16">DSM 45272</strain>
    </source>
</reference>
<feature type="transmembrane region" description="Helical" evidence="12">
    <location>
        <begin position="90"/>
        <end position="112"/>
    </location>
</feature>
<dbReference type="EMBL" id="JACHMX010000001">
    <property type="protein sequence ID" value="MBB5856223.1"/>
    <property type="molecule type" value="Genomic_DNA"/>
</dbReference>
<feature type="transmembrane region" description="Helical" evidence="12">
    <location>
        <begin position="124"/>
        <end position="147"/>
    </location>
</feature>
<keyword evidence="6 10" id="KW-1133">Transmembrane helix</keyword>
<dbReference type="Pfam" id="PF01595">
    <property type="entry name" value="CNNM"/>
    <property type="match status" value="1"/>
</dbReference>
<comment type="similarity">
    <text evidence="2">Belongs to the UPF0053 family.</text>
</comment>
<feature type="domain" description="CBS" evidence="13">
    <location>
        <begin position="272"/>
        <end position="329"/>
    </location>
</feature>
<dbReference type="Gene3D" id="3.10.580.10">
    <property type="entry name" value="CBS-domain"/>
    <property type="match status" value="1"/>
</dbReference>